<dbReference type="RefSeq" id="WP_212997629.1">
    <property type="nucleotide sequence ID" value="NZ_BAAATW010000008.1"/>
</dbReference>
<protein>
    <submittedName>
        <fullName evidence="1">Uncharacterized protein</fullName>
    </submittedName>
</protein>
<accession>A0A919SHN8</accession>
<dbReference type="EMBL" id="BOQP01000011">
    <property type="protein sequence ID" value="GIM71931.1"/>
    <property type="molecule type" value="Genomic_DNA"/>
</dbReference>
<gene>
    <name evidence="1" type="ORF">Aco04nite_27780</name>
</gene>
<keyword evidence="2" id="KW-1185">Reference proteome</keyword>
<evidence type="ECO:0000313" key="2">
    <source>
        <dbReference type="Proteomes" id="UP000680865"/>
    </source>
</evidence>
<dbReference type="Proteomes" id="UP000680865">
    <property type="component" value="Unassembled WGS sequence"/>
</dbReference>
<evidence type="ECO:0000313" key="1">
    <source>
        <dbReference type="EMBL" id="GIM71931.1"/>
    </source>
</evidence>
<proteinExistence type="predicted"/>
<sequence length="189" mass="20179">MTSAASFSREFVLSLAIATRVTSLLAIFLGRLDDPFASDTFDPKQGVESGWRELAGMGRSDELDSLLKDRLPVVKERIRASGRPGSAAAAAAIDVITALMTNVHDDAERCSSVAGLALRVAIEMDRAAADLPAEGLSWVAFELRGQAALFDLVTGAAGDFSDEFIDEVRTEAGVGSMAYRNAMRRLPVQ</sequence>
<comment type="caution">
    <text evidence="1">The sequence shown here is derived from an EMBL/GenBank/DDBJ whole genome shotgun (WGS) entry which is preliminary data.</text>
</comment>
<organism evidence="1 2">
    <name type="scientific">Winogradskya consettensis</name>
    <dbReference type="NCBI Taxonomy" id="113560"/>
    <lineage>
        <taxon>Bacteria</taxon>
        <taxon>Bacillati</taxon>
        <taxon>Actinomycetota</taxon>
        <taxon>Actinomycetes</taxon>
        <taxon>Micromonosporales</taxon>
        <taxon>Micromonosporaceae</taxon>
        <taxon>Winogradskya</taxon>
    </lineage>
</organism>
<name>A0A919SHN8_9ACTN</name>
<reference evidence="1" key="1">
    <citation type="submission" date="2021-03" db="EMBL/GenBank/DDBJ databases">
        <title>Whole genome shotgun sequence of Actinoplanes consettensis NBRC 14913.</title>
        <authorList>
            <person name="Komaki H."/>
            <person name="Tamura T."/>
        </authorList>
    </citation>
    <scope>NUCLEOTIDE SEQUENCE</scope>
    <source>
        <strain evidence="1">NBRC 14913</strain>
    </source>
</reference>
<dbReference type="AlphaFoldDB" id="A0A919SHN8"/>